<keyword evidence="5" id="KW-1185">Reference proteome</keyword>
<name>A0A3R7MHI4_PENVA</name>
<dbReference type="EMBL" id="QCYY01000789">
    <property type="protein sequence ID" value="ROT82688.1"/>
    <property type="molecule type" value="Genomic_DNA"/>
</dbReference>
<dbReference type="SUPFAM" id="SSF50978">
    <property type="entry name" value="WD40 repeat-like"/>
    <property type="match status" value="1"/>
</dbReference>
<evidence type="ECO:0000259" key="3">
    <source>
        <dbReference type="PROSITE" id="PS50181"/>
    </source>
</evidence>
<keyword evidence="2" id="KW-0677">Repeat</keyword>
<dbReference type="PANTHER" id="PTHR44436:SF1">
    <property type="entry name" value="F-BOX_WD REPEAT-CONTAINING PROTEIN 2"/>
    <property type="match status" value="1"/>
</dbReference>
<dbReference type="InterPro" id="IPR042627">
    <property type="entry name" value="FBXW2"/>
</dbReference>
<reference evidence="4 5" key="2">
    <citation type="submission" date="2019-01" db="EMBL/GenBank/DDBJ databases">
        <title>The decoding of complex shrimp genome reveals the adaptation for benthos swimmer, frequently molting mechanism and breeding impact on genome.</title>
        <authorList>
            <person name="Sun Y."/>
            <person name="Gao Y."/>
            <person name="Yu Y."/>
        </authorList>
    </citation>
    <scope>NUCLEOTIDE SEQUENCE [LARGE SCALE GENOMIC DNA]</scope>
    <source>
        <tissue evidence="4">Muscle</tissue>
    </source>
</reference>
<keyword evidence="1" id="KW-0853">WD repeat</keyword>
<reference evidence="4 5" key="1">
    <citation type="submission" date="2018-04" db="EMBL/GenBank/DDBJ databases">
        <authorList>
            <person name="Zhang X."/>
            <person name="Yuan J."/>
            <person name="Li F."/>
            <person name="Xiang J."/>
        </authorList>
    </citation>
    <scope>NUCLEOTIDE SEQUENCE [LARGE SCALE GENOMIC DNA]</scope>
    <source>
        <tissue evidence="4">Muscle</tissue>
    </source>
</reference>
<comment type="caution">
    <text evidence="4">The sequence shown here is derived from an EMBL/GenBank/DDBJ whole genome shotgun (WGS) entry which is preliminary data.</text>
</comment>
<evidence type="ECO:0000256" key="2">
    <source>
        <dbReference type="ARBA" id="ARBA00022737"/>
    </source>
</evidence>
<dbReference type="InterPro" id="IPR036047">
    <property type="entry name" value="F-box-like_dom_sf"/>
</dbReference>
<evidence type="ECO:0000313" key="4">
    <source>
        <dbReference type="EMBL" id="ROT82688.1"/>
    </source>
</evidence>
<protein>
    <submittedName>
        <fullName evidence="4">F-box/WD repeat-containing protein 2</fullName>
    </submittedName>
</protein>
<dbReference type="AlphaFoldDB" id="A0A3R7MHI4"/>
<dbReference type="Proteomes" id="UP000283509">
    <property type="component" value="Unassembled WGS sequence"/>
</dbReference>
<dbReference type="STRING" id="6689.A0A3R7MHI4"/>
<proteinExistence type="predicted"/>
<sequence length="266" mass="29891">MDKLISELVHLEVAEQQKVLSALVTPLSPEKQLSLLLPAVSRASGYVKWRLAVTLAWQDTPDLLELLPAELQVMVLQYLDGPSLLTACQVCQGWNRVLMNHGQLWLKKCQQLGVNMDLLSQGTNWHEVYVSSLRQLTSLKNGTAFVERFMQLQNCNKAVKAVDYQDGYLCTVSEEDYVNIWQLDLNIPILTFPVERAVSYIKFRPKQLLVCGHFVGILTSWDLSAMDKQSSVVYSGVNNHSRALGTKGHLDACHHSLTATLCHLDD</sequence>
<dbReference type="SMART" id="SM00256">
    <property type="entry name" value="FBOX"/>
    <property type="match status" value="1"/>
</dbReference>
<evidence type="ECO:0000256" key="1">
    <source>
        <dbReference type="ARBA" id="ARBA00022574"/>
    </source>
</evidence>
<feature type="domain" description="F-box" evidence="3">
    <location>
        <begin position="61"/>
        <end position="108"/>
    </location>
</feature>
<accession>A0A3R7MHI4</accession>
<dbReference type="Pfam" id="PF12937">
    <property type="entry name" value="F-box-like"/>
    <property type="match status" value="1"/>
</dbReference>
<dbReference type="PROSITE" id="PS50181">
    <property type="entry name" value="FBOX"/>
    <property type="match status" value="1"/>
</dbReference>
<gene>
    <name evidence="4" type="ORF">C7M84_024164</name>
</gene>
<dbReference type="SUPFAM" id="SSF81383">
    <property type="entry name" value="F-box domain"/>
    <property type="match status" value="1"/>
</dbReference>
<dbReference type="InterPro" id="IPR036322">
    <property type="entry name" value="WD40_repeat_dom_sf"/>
</dbReference>
<dbReference type="InterPro" id="IPR001810">
    <property type="entry name" value="F-box_dom"/>
</dbReference>
<dbReference type="OrthoDB" id="538223at2759"/>
<evidence type="ECO:0000313" key="5">
    <source>
        <dbReference type="Proteomes" id="UP000283509"/>
    </source>
</evidence>
<dbReference type="Gene3D" id="1.20.1280.50">
    <property type="match status" value="1"/>
</dbReference>
<organism evidence="4 5">
    <name type="scientific">Penaeus vannamei</name>
    <name type="common">Whiteleg shrimp</name>
    <name type="synonym">Litopenaeus vannamei</name>
    <dbReference type="NCBI Taxonomy" id="6689"/>
    <lineage>
        <taxon>Eukaryota</taxon>
        <taxon>Metazoa</taxon>
        <taxon>Ecdysozoa</taxon>
        <taxon>Arthropoda</taxon>
        <taxon>Crustacea</taxon>
        <taxon>Multicrustacea</taxon>
        <taxon>Malacostraca</taxon>
        <taxon>Eumalacostraca</taxon>
        <taxon>Eucarida</taxon>
        <taxon>Decapoda</taxon>
        <taxon>Dendrobranchiata</taxon>
        <taxon>Penaeoidea</taxon>
        <taxon>Penaeidae</taxon>
        <taxon>Penaeus</taxon>
    </lineage>
</organism>
<dbReference type="PANTHER" id="PTHR44436">
    <property type="entry name" value="F-BOX/WD REPEAT-CONTAINING PROTEIN 2"/>
    <property type="match status" value="1"/>
</dbReference>